<proteinExistence type="predicted"/>
<evidence type="ECO:0000313" key="3">
    <source>
        <dbReference type="Proteomes" id="UP001454036"/>
    </source>
</evidence>
<dbReference type="Proteomes" id="UP001454036">
    <property type="component" value="Unassembled WGS sequence"/>
</dbReference>
<dbReference type="EMBL" id="BAABME010000655">
    <property type="protein sequence ID" value="GAA0144503.1"/>
    <property type="molecule type" value="Genomic_DNA"/>
</dbReference>
<organism evidence="2 3">
    <name type="scientific">Lithospermum erythrorhizon</name>
    <name type="common">Purple gromwell</name>
    <name type="synonym">Lithospermum officinale var. erythrorhizon</name>
    <dbReference type="NCBI Taxonomy" id="34254"/>
    <lineage>
        <taxon>Eukaryota</taxon>
        <taxon>Viridiplantae</taxon>
        <taxon>Streptophyta</taxon>
        <taxon>Embryophyta</taxon>
        <taxon>Tracheophyta</taxon>
        <taxon>Spermatophyta</taxon>
        <taxon>Magnoliopsida</taxon>
        <taxon>eudicotyledons</taxon>
        <taxon>Gunneridae</taxon>
        <taxon>Pentapetalae</taxon>
        <taxon>asterids</taxon>
        <taxon>lamiids</taxon>
        <taxon>Boraginales</taxon>
        <taxon>Boraginaceae</taxon>
        <taxon>Boraginoideae</taxon>
        <taxon>Lithospermeae</taxon>
        <taxon>Lithospermum</taxon>
    </lineage>
</organism>
<feature type="region of interest" description="Disordered" evidence="1">
    <location>
        <begin position="1"/>
        <end position="85"/>
    </location>
</feature>
<evidence type="ECO:0000256" key="1">
    <source>
        <dbReference type="SAM" id="MobiDB-lite"/>
    </source>
</evidence>
<reference evidence="2 3" key="1">
    <citation type="submission" date="2024-01" db="EMBL/GenBank/DDBJ databases">
        <title>The complete chloroplast genome sequence of Lithospermum erythrorhizon: insights into the phylogenetic relationship among Boraginaceae species and the maternal lineages of purple gromwells.</title>
        <authorList>
            <person name="Okada T."/>
            <person name="Watanabe K."/>
        </authorList>
    </citation>
    <scope>NUCLEOTIDE SEQUENCE [LARGE SCALE GENOMIC DNA]</scope>
</reference>
<dbReference type="AlphaFoldDB" id="A0AAV3NZT3"/>
<protein>
    <submittedName>
        <fullName evidence="2">Uncharacterized protein</fullName>
    </submittedName>
</protein>
<accession>A0AAV3NZT3</accession>
<gene>
    <name evidence="2" type="ORF">LIER_04933</name>
</gene>
<comment type="caution">
    <text evidence="2">The sequence shown here is derived from an EMBL/GenBank/DDBJ whole genome shotgun (WGS) entry which is preliminary data.</text>
</comment>
<sequence>MIDQSHQKHRPTSPVESTKLGGYLIRGGTSQDGDERGADPAGCHSTSGIYRRRGKLIRSIRPDDNNGDASATCDKDGGIHHSRYGEWGLQRDNRPARAVVVRTSGLTHTSQAQVPNQAWHC</sequence>
<evidence type="ECO:0000313" key="2">
    <source>
        <dbReference type="EMBL" id="GAA0144503.1"/>
    </source>
</evidence>
<name>A0AAV3NZT3_LITER</name>
<keyword evidence="3" id="KW-1185">Reference proteome</keyword>